<comment type="caution">
    <text evidence="4">The sequence shown here is derived from an EMBL/GenBank/DDBJ whole genome shotgun (WGS) entry which is preliminary data.</text>
</comment>
<dbReference type="EMBL" id="PNCG01000102">
    <property type="protein sequence ID" value="TMP84969.1"/>
    <property type="molecule type" value="Genomic_DNA"/>
</dbReference>
<organism evidence="4 5">
    <name type="scientific">Pseudoalteromonas ruthenica</name>
    <dbReference type="NCBI Taxonomy" id="151081"/>
    <lineage>
        <taxon>Bacteria</taxon>
        <taxon>Pseudomonadati</taxon>
        <taxon>Pseudomonadota</taxon>
        <taxon>Gammaproteobacteria</taxon>
        <taxon>Alteromonadales</taxon>
        <taxon>Pseudoalteromonadaceae</taxon>
        <taxon>Pseudoalteromonas</taxon>
    </lineage>
</organism>
<dbReference type="Gene3D" id="3.40.605.10">
    <property type="entry name" value="Aldehyde Dehydrogenase, Chain A, domain 1"/>
    <property type="match status" value="1"/>
</dbReference>
<accession>A0A5S3YZ47</accession>
<dbReference type="RefSeq" id="WP_138549153.1">
    <property type="nucleotide sequence ID" value="NZ_PNCG01000102.1"/>
</dbReference>
<dbReference type="Pfam" id="PF00171">
    <property type="entry name" value="Aldedh"/>
    <property type="match status" value="1"/>
</dbReference>
<dbReference type="InterPro" id="IPR016162">
    <property type="entry name" value="Ald_DH_N"/>
</dbReference>
<gene>
    <name evidence="4" type="primary">gabD</name>
    <name evidence="4" type="ORF">CWC05_19215</name>
</gene>
<dbReference type="PANTHER" id="PTHR43353:SF5">
    <property type="entry name" value="SUCCINATE-SEMIALDEHYDE DEHYDROGENASE, MITOCHONDRIAL"/>
    <property type="match status" value="1"/>
</dbReference>
<dbReference type="InterPro" id="IPR050740">
    <property type="entry name" value="Aldehyde_DH_Superfamily"/>
</dbReference>
<sequence length="123" mass="13275">HEALGEVRYAAGFVEWFAQEAIRSYGETIPSQNTLVQLSTIRQPVGVVLGITPWNFPLAMITRKVAPAYAAGCSFILKPSEETPLSAIALAKLAVQAGMEAGAFQVLITTQPAELIEYYCQCA</sequence>
<reference evidence="5" key="2">
    <citation type="submission" date="2019-06" db="EMBL/GenBank/DDBJ databases">
        <title>Co-occurence of chitin degradation, pigmentation and bioactivity in marine Pseudoalteromonas.</title>
        <authorList>
            <person name="Sonnenschein E.C."/>
            <person name="Bech P.K."/>
        </authorList>
    </citation>
    <scope>NUCLEOTIDE SEQUENCE [LARGE SCALE GENOMIC DNA]</scope>
    <source>
        <strain evidence="5">S2897</strain>
    </source>
</reference>
<proteinExistence type="inferred from homology"/>
<comment type="similarity">
    <text evidence="1">Belongs to the aldehyde dehydrogenase family.</text>
</comment>
<evidence type="ECO:0000256" key="2">
    <source>
        <dbReference type="ARBA" id="ARBA00023002"/>
    </source>
</evidence>
<dbReference type="InterPro" id="IPR016161">
    <property type="entry name" value="Ald_DH/histidinol_DH"/>
</dbReference>
<dbReference type="InterPro" id="IPR015590">
    <property type="entry name" value="Aldehyde_DH_dom"/>
</dbReference>
<dbReference type="Proteomes" id="UP000305874">
    <property type="component" value="Unassembled WGS sequence"/>
</dbReference>
<dbReference type="AlphaFoldDB" id="A0A5S3YZ47"/>
<evidence type="ECO:0000313" key="5">
    <source>
        <dbReference type="Proteomes" id="UP000305874"/>
    </source>
</evidence>
<name>A0A5S3YZ47_9GAMM</name>
<dbReference type="SUPFAM" id="SSF53720">
    <property type="entry name" value="ALDH-like"/>
    <property type="match status" value="1"/>
</dbReference>
<feature type="non-terminal residue" evidence="4">
    <location>
        <position position="1"/>
    </location>
</feature>
<feature type="non-terminal residue" evidence="4">
    <location>
        <position position="123"/>
    </location>
</feature>
<protein>
    <submittedName>
        <fullName evidence="4">Succinate-semialdehyde dehydrogenase (NADP(+))</fullName>
        <ecNumber evidence="4">1.2.1.16</ecNumber>
    </submittedName>
</protein>
<reference evidence="4 5" key="1">
    <citation type="submission" date="2017-12" db="EMBL/GenBank/DDBJ databases">
        <authorList>
            <person name="Paulsen S."/>
            <person name="Gram L.K."/>
        </authorList>
    </citation>
    <scope>NUCLEOTIDE SEQUENCE [LARGE SCALE GENOMIC DNA]</scope>
    <source>
        <strain evidence="4 5">S2897</strain>
    </source>
</reference>
<keyword evidence="2 4" id="KW-0560">Oxidoreductase</keyword>
<feature type="domain" description="Aldehyde dehydrogenase" evidence="3">
    <location>
        <begin position="2"/>
        <end position="111"/>
    </location>
</feature>
<dbReference type="GO" id="GO:0009013">
    <property type="term" value="F:succinate-semialdehyde dehydrogenase [NAD(P)+] activity"/>
    <property type="evidence" value="ECO:0007669"/>
    <property type="project" value="UniProtKB-EC"/>
</dbReference>
<evidence type="ECO:0000259" key="3">
    <source>
        <dbReference type="Pfam" id="PF00171"/>
    </source>
</evidence>
<dbReference type="EC" id="1.2.1.16" evidence="4"/>
<dbReference type="PANTHER" id="PTHR43353">
    <property type="entry name" value="SUCCINATE-SEMIALDEHYDE DEHYDROGENASE, MITOCHONDRIAL"/>
    <property type="match status" value="1"/>
</dbReference>
<evidence type="ECO:0000256" key="1">
    <source>
        <dbReference type="ARBA" id="ARBA00009986"/>
    </source>
</evidence>
<evidence type="ECO:0000313" key="4">
    <source>
        <dbReference type="EMBL" id="TMP84969.1"/>
    </source>
</evidence>